<feature type="region of interest" description="Disordered" evidence="1">
    <location>
        <begin position="48"/>
        <end position="99"/>
    </location>
</feature>
<dbReference type="EMBL" id="JBEXRX010000424">
    <property type="protein sequence ID" value="MEU0157261.1"/>
    <property type="molecule type" value="Genomic_DNA"/>
</dbReference>
<dbReference type="Pfam" id="PF13005">
    <property type="entry name" value="zf-IS66"/>
    <property type="match status" value="1"/>
</dbReference>
<feature type="compositionally biased region" description="Low complexity" evidence="1">
    <location>
        <begin position="60"/>
        <end position="69"/>
    </location>
</feature>
<dbReference type="Gene3D" id="1.20.5.170">
    <property type="match status" value="1"/>
</dbReference>
<name>A0ABV2VWT2_9ACTN</name>
<dbReference type="InterPro" id="IPR024474">
    <property type="entry name" value="Znf_dom_IS66"/>
</dbReference>
<gene>
    <name evidence="4" type="ORF">ABZ071_36590</name>
</gene>
<dbReference type="Proteomes" id="UP001550348">
    <property type="component" value="Unassembled WGS sequence"/>
</dbReference>
<keyword evidence="5" id="KW-1185">Reference proteome</keyword>
<dbReference type="RefSeq" id="WP_355668710.1">
    <property type="nucleotide sequence ID" value="NZ_JBEXRX010000424.1"/>
</dbReference>
<evidence type="ECO:0000313" key="5">
    <source>
        <dbReference type="Proteomes" id="UP001550348"/>
    </source>
</evidence>
<proteinExistence type="predicted"/>
<dbReference type="PANTHER" id="PTHR33678:SF1">
    <property type="entry name" value="BLL1576 PROTEIN"/>
    <property type="match status" value="1"/>
</dbReference>
<feature type="domain" description="Transposase IS66 zinc-finger binding" evidence="2">
    <location>
        <begin position="115"/>
        <end position="158"/>
    </location>
</feature>
<organism evidence="4 5">
    <name type="scientific">Micromonospora fulviviridis</name>
    <dbReference type="NCBI Taxonomy" id="47860"/>
    <lineage>
        <taxon>Bacteria</taxon>
        <taxon>Bacillati</taxon>
        <taxon>Actinomycetota</taxon>
        <taxon>Actinomycetes</taxon>
        <taxon>Micromonosporales</taxon>
        <taxon>Micromonosporaceae</taxon>
        <taxon>Micromonospora</taxon>
    </lineage>
</organism>
<reference evidence="4 5" key="1">
    <citation type="submission" date="2024-06" db="EMBL/GenBank/DDBJ databases">
        <title>The Natural Products Discovery Center: Release of the First 8490 Sequenced Strains for Exploring Actinobacteria Biosynthetic Diversity.</title>
        <authorList>
            <person name="Kalkreuter E."/>
            <person name="Kautsar S.A."/>
            <person name="Yang D."/>
            <person name="Bader C.D."/>
            <person name="Teijaro C.N."/>
            <person name="Fluegel L."/>
            <person name="Davis C.M."/>
            <person name="Simpson J.R."/>
            <person name="Lauterbach L."/>
            <person name="Steele A.D."/>
            <person name="Gui C."/>
            <person name="Meng S."/>
            <person name="Li G."/>
            <person name="Viehrig K."/>
            <person name="Ye F."/>
            <person name="Su P."/>
            <person name="Kiefer A.F."/>
            <person name="Nichols A."/>
            <person name="Cepeda A.J."/>
            <person name="Yan W."/>
            <person name="Fan B."/>
            <person name="Jiang Y."/>
            <person name="Adhikari A."/>
            <person name="Zheng C.-J."/>
            <person name="Schuster L."/>
            <person name="Cowan T.M."/>
            <person name="Smanski M.J."/>
            <person name="Chevrette M.G."/>
            <person name="De Carvalho L.P.S."/>
            <person name="Shen B."/>
        </authorList>
    </citation>
    <scope>NUCLEOTIDE SEQUENCE [LARGE SCALE GENOMIC DNA]</scope>
    <source>
        <strain evidence="4 5">NPDC006286</strain>
    </source>
</reference>
<dbReference type="Pfam" id="PF20042">
    <property type="entry name" value="DUF6444"/>
    <property type="match status" value="1"/>
</dbReference>
<protein>
    <submittedName>
        <fullName evidence="4">DUF6444 domain-containing protein</fullName>
    </submittedName>
</protein>
<comment type="caution">
    <text evidence="4">The sequence shown here is derived from an EMBL/GenBank/DDBJ whole genome shotgun (WGS) entry which is preliminary data.</text>
</comment>
<dbReference type="InterPro" id="IPR052344">
    <property type="entry name" value="Transposase-related"/>
</dbReference>
<dbReference type="PANTHER" id="PTHR33678">
    <property type="entry name" value="BLL1576 PROTEIN"/>
    <property type="match status" value="1"/>
</dbReference>
<sequence length="221" mass="23628">MSGTPSIVELLERLARVEARIVELERDNAELRRENAVLRRENAVLRAENSDLRARLGQDSSNSSRPPSSDGLAKPAPKSLRERSGRRPGGQPGHEGRTLRQVADPHERIEHEPAGCGGCGEGLAAAPVTGVAVRQVFDLPEIAVRVIEHRIVSRRCRCGRVTAGRVPDGVDAPVQYGPRATAAAVYLQQALFGAQARTARAMTDLFGVPMSAGAVAAAHAR</sequence>
<dbReference type="InterPro" id="IPR045618">
    <property type="entry name" value="DUF6444"/>
</dbReference>
<evidence type="ECO:0000313" key="4">
    <source>
        <dbReference type="EMBL" id="MEU0157261.1"/>
    </source>
</evidence>
<feature type="non-terminal residue" evidence="4">
    <location>
        <position position="221"/>
    </location>
</feature>
<evidence type="ECO:0000256" key="1">
    <source>
        <dbReference type="SAM" id="MobiDB-lite"/>
    </source>
</evidence>
<accession>A0ABV2VWT2</accession>
<evidence type="ECO:0000259" key="2">
    <source>
        <dbReference type="Pfam" id="PF13005"/>
    </source>
</evidence>
<evidence type="ECO:0000259" key="3">
    <source>
        <dbReference type="Pfam" id="PF20042"/>
    </source>
</evidence>
<feature type="domain" description="DUF6444" evidence="3">
    <location>
        <begin position="23"/>
        <end position="98"/>
    </location>
</feature>